<feature type="signal peptide" evidence="1">
    <location>
        <begin position="1"/>
        <end position="19"/>
    </location>
</feature>
<dbReference type="RefSeq" id="WP_203386507.1">
    <property type="nucleotide sequence ID" value="NZ_CP064781.1"/>
</dbReference>
<dbReference type="InterPro" id="IPR024453">
    <property type="entry name" value="Peptidase_C92"/>
</dbReference>
<dbReference type="InterPro" id="IPR038765">
    <property type="entry name" value="Papain-like_cys_pep_sf"/>
</dbReference>
<dbReference type="EMBL" id="CP064781">
    <property type="protein sequence ID" value="QRJ62983.1"/>
    <property type="molecule type" value="Genomic_DNA"/>
</dbReference>
<proteinExistence type="predicted"/>
<accession>A0A974PWV8</accession>
<evidence type="ECO:0000313" key="2">
    <source>
        <dbReference type="EMBL" id="QRJ62983.1"/>
    </source>
</evidence>
<name>A0A974PWV8_9RHOO</name>
<reference evidence="2" key="1">
    <citation type="submission" date="2020-11" db="EMBL/GenBank/DDBJ databases">
        <title>Azospira restricta DSM 18626 genome sequence.</title>
        <authorList>
            <person name="Moe W.M."/>
        </authorList>
    </citation>
    <scope>NUCLEOTIDE SEQUENCE</scope>
    <source>
        <strain evidence="2">DSM 18626</strain>
    </source>
</reference>
<keyword evidence="1" id="KW-0732">Signal</keyword>
<sequence length="520" mass="57387">MRHFAAALAALLVATPAVADPAQATPKPLVSYDPARCEAHAREHHAGASFAERQRALEGELQDYLRLAEQALAFRAEGIRLYRELKARSDAGEPLSGADLKRLNEGAAALLAQREALLAVAEAHECWIYLPPASDGREAGLRAAGVAMSLSAALILYDNYLTAIAPFREDHEFRRHLNRADKGFDLHAGTLNRITMNFASPENRERTRLALEWFERHGRALDPAPSEHYRYLVRSIEQSPSLQLVRRSSLLGQLGKPLELLGTLTVDSLFALKNEGTNLTSLLFGNTIGLVETRRGKLHGRAEVARSVGDRLRAGDILLEKTPFRLTDVFIPGHWGHAAIWVGGEAELRALGIWEHPVVRPHQAAIRDGRGVVEALRSGVEMNTLAHFLNVDDLAVLREEADDATRRAEIVLHTLRQVGKAYDFNFDAETTHRVFCSKLVYLAYGDLQWPTSRMLGRVTVSPDNIAARATGDGPLAVVVLYREGEEVGDAPRQAMEQLIVAERLALARREQARGGADRDL</sequence>
<protein>
    <submittedName>
        <fullName evidence="2">Poxvirus G6</fullName>
    </submittedName>
</protein>
<dbReference type="AlphaFoldDB" id="A0A974PWV8"/>
<organism evidence="2 3">
    <name type="scientific">Azospira restricta</name>
    <dbReference type="NCBI Taxonomy" id="404405"/>
    <lineage>
        <taxon>Bacteria</taxon>
        <taxon>Pseudomonadati</taxon>
        <taxon>Pseudomonadota</taxon>
        <taxon>Betaproteobacteria</taxon>
        <taxon>Rhodocyclales</taxon>
        <taxon>Rhodocyclaceae</taxon>
        <taxon>Azospira</taxon>
    </lineage>
</organism>
<feature type="chain" id="PRO_5038030280" evidence="1">
    <location>
        <begin position="20"/>
        <end position="520"/>
    </location>
</feature>
<dbReference type="Proteomes" id="UP000663444">
    <property type="component" value="Chromosome"/>
</dbReference>
<dbReference type="KEGG" id="ares:IWH25_14650"/>
<keyword evidence="3" id="KW-1185">Reference proteome</keyword>
<evidence type="ECO:0000256" key="1">
    <source>
        <dbReference type="SAM" id="SignalP"/>
    </source>
</evidence>
<gene>
    <name evidence="2" type="ORF">IWH25_14650</name>
</gene>
<dbReference type="Pfam" id="PF05708">
    <property type="entry name" value="Peptidase_C92"/>
    <property type="match status" value="1"/>
</dbReference>
<dbReference type="Gene3D" id="3.90.1720.10">
    <property type="entry name" value="endopeptidase domain like (from Nostoc punctiforme)"/>
    <property type="match status" value="1"/>
</dbReference>
<dbReference type="SUPFAM" id="SSF54001">
    <property type="entry name" value="Cysteine proteinases"/>
    <property type="match status" value="1"/>
</dbReference>
<evidence type="ECO:0000313" key="3">
    <source>
        <dbReference type="Proteomes" id="UP000663444"/>
    </source>
</evidence>